<evidence type="ECO:0000259" key="1">
    <source>
        <dbReference type="SMART" id="SM00992"/>
    </source>
</evidence>
<comment type="caution">
    <text evidence="2">The sequence shown here is derived from an EMBL/GenBank/DDBJ whole genome shotgun (WGS) entry which is preliminary data.</text>
</comment>
<dbReference type="GO" id="GO:0003677">
    <property type="term" value="F:DNA binding"/>
    <property type="evidence" value="ECO:0007669"/>
    <property type="project" value="InterPro"/>
</dbReference>
<dbReference type="PANTHER" id="PTHR31350:SF21">
    <property type="entry name" value="F-BOX ONLY PROTEIN 21"/>
    <property type="match status" value="1"/>
</dbReference>
<dbReference type="InterPro" id="IPR036623">
    <property type="entry name" value="Hemimethylated_DNA-bd_sf"/>
</dbReference>
<dbReference type="EMBL" id="BPLR01004574">
    <property type="protein sequence ID" value="GIX95893.1"/>
    <property type="molecule type" value="Genomic_DNA"/>
</dbReference>
<dbReference type="SMART" id="SM00992">
    <property type="entry name" value="YccV-like"/>
    <property type="match status" value="1"/>
</dbReference>
<dbReference type="Pfam" id="PF13369">
    <property type="entry name" value="Transglut_core2"/>
    <property type="match status" value="1"/>
</dbReference>
<feature type="domain" description="Hemimethylated DNA-binding" evidence="1">
    <location>
        <begin position="414"/>
        <end position="502"/>
    </location>
</feature>
<dbReference type="NCBIfam" id="TIGR02097">
    <property type="entry name" value="yccV"/>
    <property type="match status" value="1"/>
</dbReference>
<name>A0AAV4PFX1_CAEEX</name>
<accession>A0AAV4PFX1</accession>
<protein>
    <submittedName>
        <fullName evidence="2">F-box only protein 21</fullName>
    </submittedName>
</protein>
<dbReference type="AlphaFoldDB" id="A0AAV4PFX1"/>
<dbReference type="Proteomes" id="UP001054945">
    <property type="component" value="Unassembled WGS sequence"/>
</dbReference>
<evidence type="ECO:0000313" key="2">
    <source>
        <dbReference type="EMBL" id="GIX95893.1"/>
    </source>
</evidence>
<evidence type="ECO:0000313" key="3">
    <source>
        <dbReference type="Proteomes" id="UP001054945"/>
    </source>
</evidence>
<gene>
    <name evidence="2" type="primary">Fbxo21</name>
    <name evidence="2" type="ORF">CEXT_160201</name>
</gene>
<dbReference type="SUPFAM" id="SSF141255">
    <property type="entry name" value="YccV-like"/>
    <property type="match status" value="1"/>
</dbReference>
<dbReference type="Pfam" id="PF08755">
    <property type="entry name" value="YccV-like"/>
    <property type="match status" value="1"/>
</dbReference>
<proteinExistence type="predicted"/>
<organism evidence="2 3">
    <name type="scientific">Caerostris extrusa</name>
    <name type="common">Bark spider</name>
    <name type="synonym">Caerostris bankana</name>
    <dbReference type="NCBI Taxonomy" id="172846"/>
    <lineage>
        <taxon>Eukaryota</taxon>
        <taxon>Metazoa</taxon>
        <taxon>Ecdysozoa</taxon>
        <taxon>Arthropoda</taxon>
        <taxon>Chelicerata</taxon>
        <taxon>Arachnida</taxon>
        <taxon>Araneae</taxon>
        <taxon>Araneomorphae</taxon>
        <taxon>Entelegynae</taxon>
        <taxon>Araneoidea</taxon>
        <taxon>Araneidae</taxon>
        <taxon>Caerostris</taxon>
    </lineage>
</organism>
<dbReference type="Gene3D" id="2.30.30.390">
    <property type="entry name" value="Hemimethylated DNA-binding domain"/>
    <property type="match status" value="1"/>
</dbReference>
<keyword evidence="3" id="KW-1185">Reference proteome</keyword>
<dbReference type="PANTHER" id="PTHR31350">
    <property type="entry name" value="SI:DKEY-261L7.2"/>
    <property type="match status" value="1"/>
</dbReference>
<sequence length="528" mass="61482">MGKKFKKTFPESYIYYVESTVNDWKDEHRLRQKFRNDVLRKLQELSVELHFIENISNDQLKYFQYKAEEHPYGFQFVISELYQILATEPYVHHIYLEIVWRVALKKYGVELPLLRGACLLSDWSQLNLDSSIAVDKHMNEIVNLTFEEIKNKCPNHPVLKKNLPKFTCIEKEVLKISQWEPHHCKIILCALNEVMFKKLHFYGSTDIFTNPIYNYVDKVLDSRSGIPLTLCIIYEAAASYFGVVCLPVSFPGHFLLKWLERPNLQGNEAFTFIDVYEEGTFRTVDELRDLASGYEGLPTSATEAVSPLKILTTMCWNLVEIARQQDVEGKGYLNLCSALELLSILTPDDTDHKILLARVYLHLGINLTEVHCLLQEITTHDPTSQGVVGFMYRSCITTIETQKIKAETMKNKRNVEMEIVMYKYRCVIYGWDLTCTAGKDWIAQMGVYDLKYKDQQPFYHVLVDDKTSRYAAQEIDFGMIPINHPEVGHYFESFCEKYYQPNAMKSQEYPDDNEAREHNLDVMMAVDT</sequence>
<dbReference type="InterPro" id="IPR032698">
    <property type="entry name" value="SirB1_N"/>
</dbReference>
<reference evidence="2 3" key="1">
    <citation type="submission" date="2021-06" db="EMBL/GenBank/DDBJ databases">
        <title>Caerostris extrusa draft genome.</title>
        <authorList>
            <person name="Kono N."/>
            <person name="Arakawa K."/>
        </authorList>
    </citation>
    <scope>NUCLEOTIDE SEQUENCE [LARGE SCALE GENOMIC DNA]</scope>
</reference>
<dbReference type="InterPro" id="IPR011722">
    <property type="entry name" value="Hemimethylated_DNA-bd_dom"/>
</dbReference>